<accession>A0A833U6Y4</accession>
<dbReference type="Pfam" id="PF25306">
    <property type="entry name" value="DUF7880"/>
    <property type="match status" value="1"/>
</dbReference>
<dbReference type="InterPro" id="IPR057202">
    <property type="entry name" value="DUF7880"/>
</dbReference>
<feature type="domain" description="DUF7880" evidence="2">
    <location>
        <begin position="96"/>
        <end position="222"/>
    </location>
</feature>
<name>A0A833U6Y4_JUGRE</name>
<dbReference type="InterPro" id="IPR023222">
    <property type="entry name" value="PsbQ-like_dom_sf"/>
</dbReference>
<comment type="caution">
    <text evidence="3">The sequence shown here is derived from an EMBL/GenBank/DDBJ whole genome shotgun (WGS) entry which is preliminary data.</text>
</comment>
<gene>
    <name evidence="3" type="ORF">F2P56_034296</name>
</gene>
<dbReference type="Proteomes" id="UP000619265">
    <property type="component" value="Unassembled WGS sequence"/>
</dbReference>
<evidence type="ECO:0000313" key="3">
    <source>
        <dbReference type="EMBL" id="KAF5445230.1"/>
    </source>
</evidence>
<dbReference type="EMBL" id="LIHL02000015">
    <property type="protein sequence ID" value="KAF5445230.1"/>
    <property type="molecule type" value="Genomic_DNA"/>
</dbReference>
<evidence type="ECO:0000313" key="4">
    <source>
        <dbReference type="Proteomes" id="UP000619265"/>
    </source>
</evidence>
<organism evidence="3 4">
    <name type="scientific">Juglans regia</name>
    <name type="common">English walnut</name>
    <dbReference type="NCBI Taxonomy" id="51240"/>
    <lineage>
        <taxon>Eukaryota</taxon>
        <taxon>Viridiplantae</taxon>
        <taxon>Streptophyta</taxon>
        <taxon>Embryophyta</taxon>
        <taxon>Tracheophyta</taxon>
        <taxon>Spermatophyta</taxon>
        <taxon>Magnoliopsida</taxon>
        <taxon>eudicotyledons</taxon>
        <taxon>Gunneridae</taxon>
        <taxon>Pentapetalae</taxon>
        <taxon>rosids</taxon>
        <taxon>fabids</taxon>
        <taxon>Fagales</taxon>
        <taxon>Juglandaceae</taxon>
        <taxon>Juglans</taxon>
    </lineage>
</organism>
<reference evidence="3" key="1">
    <citation type="submission" date="2015-10" db="EMBL/GenBank/DDBJ databases">
        <authorList>
            <person name="Martinez-Garcia P.J."/>
            <person name="Crepeau M.W."/>
            <person name="Puiu D."/>
            <person name="Gonzalez-Ibeas D."/>
            <person name="Whalen J."/>
            <person name="Stevens K."/>
            <person name="Paul R."/>
            <person name="Butterfield T."/>
            <person name="Britton M."/>
            <person name="Reagan R."/>
            <person name="Chakraborty S."/>
            <person name="Walawage S.L."/>
            <person name="Vasquez-Gross H.A."/>
            <person name="Cardeno C."/>
            <person name="Famula R."/>
            <person name="Pratt K."/>
            <person name="Kuruganti S."/>
            <person name="Aradhya M.K."/>
            <person name="Leslie C.A."/>
            <person name="Dandekar A.M."/>
            <person name="Salzberg S.L."/>
            <person name="Wegrzyn J.L."/>
            <person name="Langley C.H."/>
            <person name="Neale D.B."/>
        </authorList>
    </citation>
    <scope>NUCLEOTIDE SEQUENCE</scope>
    <source>
        <tissue evidence="3">Leaves</tissue>
    </source>
</reference>
<dbReference type="AlphaFoldDB" id="A0A833U6Y4"/>
<sequence length="247" mass="27375">PRQLPRQKTRVVCSVGMVMLSTPAYVSAKPLTCPPSVARAQRKLPRMNCALSPSKRRESRRLISISFVLSHLFSVPNYAIAGSIFDKYVKRKKLDPLEVYVPAVILTQSQIKDLEKSLEAEQPQYAACRSLLRSGPAASLRVNIRAVAQYALDKGNGNSASNSVDQCLRALEELDSLLLRASRNDREASVESMKGKINMALNALDSLLQTVPSDVLQKGKAVADSYMITEDEREILDQEMQQLESIL</sequence>
<proteinExistence type="predicted"/>
<feature type="non-terminal residue" evidence="3">
    <location>
        <position position="1"/>
    </location>
</feature>
<dbReference type="PANTHER" id="PTHR36014:SF1">
    <property type="entry name" value="OS03G0176700 PROTEIN"/>
    <property type="match status" value="1"/>
</dbReference>
<dbReference type="Gene3D" id="1.20.120.290">
    <property type="entry name" value="Oxygen-evolving enhancer protein 3 (PsbQ), four-helix up-down bundle"/>
    <property type="match status" value="1"/>
</dbReference>
<protein>
    <recommendedName>
        <fullName evidence="2">DUF7880 domain-containing protein</fullName>
    </recommendedName>
</protein>
<dbReference type="PANTHER" id="PTHR36014">
    <property type="entry name" value="OS03G0176600 PROTEIN"/>
    <property type="match status" value="1"/>
</dbReference>
<reference evidence="3" key="2">
    <citation type="submission" date="2020-03" db="EMBL/GenBank/DDBJ databases">
        <title>Walnut 2.0.</title>
        <authorList>
            <person name="Marrano A."/>
            <person name="Britton M."/>
            <person name="Zimin A.V."/>
            <person name="Zaini P.A."/>
            <person name="Workman R."/>
            <person name="Puiu D."/>
            <person name="Bianco L."/>
            <person name="Allen B.J."/>
            <person name="Troggio M."/>
            <person name="Leslie C.A."/>
            <person name="Timp W."/>
            <person name="Dendekar A."/>
            <person name="Salzberg S.L."/>
            <person name="Neale D.B."/>
        </authorList>
    </citation>
    <scope>NUCLEOTIDE SEQUENCE</scope>
    <source>
        <tissue evidence="3">Leaves</tissue>
    </source>
</reference>
<evidence type="ECO:0000259" key="2">
    <source>
        <dbReference type="Pfam" id="PF25306"/>
    </source>
</evidence>
<keyword evidence="1" id="KW-0793">Thylakoid</keyword>
<dbReference type="Gramene" id="Jr15_07900_p1">
    <property type="protein sequence ID" value="cds.Jr15_07900_p1"/>
    <property type="gene ID" value="Jr15_07900"/>
</dbReference>
<evidence type="ECO:0000256" key="1">
    <source>
        <dbReference type="ARBA" id="ARBA00023078"/>
    </source>
</evidence>